<keyword evidence="1" id="KW-0472">Membrane</keyword>
<evidence type="ECO:0000256" key="1">
    <source>
        <dbReference type="SAM" id="Phobius"/>
    </source>
</evidence>
<organism evidence="2 3">
    <name type="scientific">Ilex paraguariensis</name>
    <name type="common">yerba mate</name>
    <dbReference type="NCBI Taxonomy" id="185542"/>
    <lineage>
        <taxon>Eukaryota</taxon>
        <taxon>Viridiplantae</taxon>
        <taxon>Streptophyta</taxon>
        <taxon>Embryophyta</taxon>
        <taxon>Tracheophyta</taxon>
        <taxon>Spermatophyta</taxon>
        <taxon>Magnoliopsida</taxon>
        <taxon>eudicotyledons</taxon>
        <taxon>Gunneridae</taxon>
        <taxon>Pentapetalae</taxon>
        <taxon>asterids</taxon>
        <taxon>campanulids</taxon>
        <taxon>Aquifoliales</taxon>
        <taxon>Aquifoliaceae</taxon>
        <taxon>Ilex</taxon>
    </lineage>
</organism>
<dbReference type="EMBL" id="CAUOFW020002981">
    <property type="protein sequence ID" value="CAK9157370.1"/>
    <property type="molecule type" value="Genomic_DNA"/>
</dbReference>
<feature type="transmembrane region" description="Helical" evidence="1">
    <location>
        <begin position="30"/>
        <end position="50"/>
    </location>
</feature>
<reference evidence="2 3" key="1">
    <citation type="submission" date="2024-02" db="EMBL/GenBank/DDBJ databases">
        <authorList>
            <person name="Vignale AGUSTIN F."/>
            <person name="Sosa J E."/>
            <person name="Modenutti C."/>
        </authorList>
    </citation>
    <scope>NUCLEOTIDE SEQUENCE [LARGE SCALE GENOMIC DNA]</scope>
</reference>
<evidence type="ECO:0000313" key="3">
    <source>
        <dbReference type="Proteomes" id="UP001642360"/>
    </source>
</evidence>
<keyword evidence="3" id="KW-1185">Reference proteome</keyword>
<accession>A0ABC8SJS4</accession>
<evidence type="ECO:0000313" key="2">
    <source>
        <dbReference type="EMBL" id="CAK9157370.1"/>
    </source>
</evidence>
<sequence>MKMGKQTGSFKAPSPLFAVFPSTEKIERKVSSAILVATSATGAVLPFLPYDMIGKNRVPTIFFKGHPSTFHAFIISIMFAFSGSFSSLFLPTGRRWQGFADFWFCASLREDNFNKRRDR</sequence>
<gene>
    <name evidence="2" type="ORF">ILEXP_LOCUS25918</name>
</gene>
<keyword evidence="1" id="KW-1133">Transmembrane helix</keyword>
<dbReference type="AlphaFoldDB" id="A0ABC8SJS4"/>
<keyword evidence="1" id="KW-0812">Transmembrane</keyword>
<dbReference type="Proteomes" id="UP001642360">
    <property type="component" value="Unassembled WGS sequence"/>
</dbReference>
<proteinExistence type="predicted"/>
<feature type="transmembrane region" description="Helical" evidence="1">
    <location>
        <begin position="70"/>
        <end position="90"/>
    </location>
</feature>
<name>A0ABC8SJS4_9AQUA</name>
<comment type="caution">
    <text evidence="2">The sequence shown here is derived from an EMBL/GenBank/DDBJ whole genome shotgun (WGS) entry which is preliminary data.</text>
</comment>
<protein>
    <submittedName>
        <fullName evidence="2">Uncharacterized protein</fullName>
    </submittedName>
</protein>